<dbReference type="AlphaFoldDB" id="A0A5C6G8P6"/>
<proteinExistence type="predicted"/>
<reference evidence="2" key="1">
    <citation type="submission" date="2018-12" db="EMBL/GenBank/DDBJ databases">
        <title>The complete genome of Metarhizium rileyi, a key fungal pathogen of Lepidoptera.</title>
        <authorList>
            <person name="Binneck E."/>
            <person name="Lastra C.C.L."/>
            <person name="Sosa-Gomez D.R."/>
        </authorList>
    </citation>
    <scope>NUCLEOTIDE SEQUENCE [LARGE SCALE GENOMIC DNA]</scope>
    <source>
        <strain evidence="2">Cep018-CH2</strain>
    </source>
</reference>
<gene>
    <name evidence="1" type="ORF">ED733_004647</name>
</gene>
<evidence type="ECO:0000313" key="2">
    <source>
        <dbReference type="Proteomes" id="UP000317257"/>
    </source>
</evidence>
<comment type="caution">
    <text evidence="1">The sequence shown here is derived from an EMBL/GenBank/DDBJ whole genome shotgun (WGS) entry which is preliminary data.</text>
</comment>
<dbReference type="Gene3D" id="3.50.50.60">
    <property type="entry name" value="FAD/NAD(P)-binding domain"/>
    <property type="match status" value="1"/>
</dbReference>
<accession>A0A5C6G8P6</accession>
<evidence type="ECO:0000313" key="1">
    <source>
        <dbReference type="EMBL" id="TWU72998.1"/>
    </source>
</evidence>
<dbReference type="Proteomes" id="UP000317257">
    <property type="component" value="Unassembled WGS sequence"/>
</dbReference>
<dbReference type="EMBL" id="SBHS01000022">
    <property type="protein sequence ID" value="TWU72998.1"/>
    <property type="molecule type" value="Genomic_DNA"/>
</dbReference>
<sequence>MSIPRTLPALTPKSDQPRFTESSVFPYLETNVSHLPMQFSQDPSPTDTSQRTRSLYADGSLFRHWKVVRSHITSLYERNGYEDLVLFSTTVERAEKVGAGWKRVVVVGASVSAADTAFDLTKTAASPIHAITIGHNFNGYFGGEAFEHPGLKSCPR</sequence>
<protein>
    <submittedName>
        <fullName evidence="1">Uncharacterized protein</fullName>
    </submittedName>
</protein>
<name>A0A5C6G8P6_METRR</name>
<dbReference type="InterPro" id="IPR036188">
    <property type="entry name" value="FAD/NAD-bd_sf"/>
</dbReference>
<organism evidence="1 2">
    <name type="scientific">Metarhizium rileyi (strain RCEF 4871)</name>
    <name type="common">Nomuraea rileyi</name>
    <dbReference type="NCBI Taxonomy" id="1649241"/>
    <lineage>
        <taxon>Eukaryota</taxon>
        <taxon>Fungi</taxon>
        <taxon>Dikarya</taxon>
        <taxon>Ascomycota</taxon>
        <taxon>Pezizomycotina</taxon>
        <taxon>Sordariomycetes</taxon>
        <taxon>Hypocreomycetidae</taxon>
        <taxon>Hypocreales</taxon>
        <taxon>Clavicipitaceae</taxon>
        <taxon>Metarhizium</taxon>
    </lineage>
</organism>